<evidence type="ECO:0000256" key="7">
    <source>
        <dbReference type="ARBA" id="ARBA00048741"/>
    </source>
</evidence>
<protein>
    <recommendedName>
        <fullName evidence="3">asparagine synthase (glutamine-hydrolyzing)</fullName>
        <ecNumber evidence="3">6.3.5.4</ecNumber>
    </recommendedName>
</protein>
<dbReference type="InterPro" id="IPR029055">
    <property type="entry name" value="Ntn_hydrolases_N"/>
</dbReference>
<keyword evidence="4" id="KW-0547">Nucleotide-binding</keyword>
<dbReference type="Proteomes" id="UP000001505">
    <property type="component" value="Chromosome"/>
</dbReference>
<keyword evidence="5" id="KW-0067">ATP-binding</keyword>
<dbReference type="EMBL" id="CP001928">
    <property type="protein sequence ID" value="ADI38296.1"/>
    <property type="molecule type" value="Genomic_DNA"/>
</dbReference>
<accession>D6YVY5</accession>
<dbReference type="Pfam" id="PF13537">
    <property type="entry name" value="GATase_7"/>
    <property type="match status" value="1"/>
</dbReference>
<dbReference type="InterPro" id="IPR001962">
    <property type="entry name" value="Asn_synthase"/>
</dbReference>
<dbReference type="InterPro" id="IPR014729">
    <property type="entry name" value="Rossmann-like_a/b/a_fold"/>
</dbReference>
<evidence type="ECO:0000256" key="2">
    <source>
        <dbReference type="ARBA" id="ARBA00005752"/>
    </source>
</evidence>
<comment type="similarity">
    <text evidence="2">Belongs to the asparagine synthetase family.</text>
</comment>
<sequence>MSGIAGIVYPDLFQMNDLIKPMVKTLKHRCLEEPAIHTYKNIQIGGCGSQTAYSRNKSIFCAIDGTLTNSKEIAQAMRMKSTSHAELVLKAYELLDTKFLEKIEGDFAIAILDQNKKKLLLARDRIGRRPLYWFQDNHHFIFASELKAILSTGAVPQTAAIDALSAYLFFGYIPQDMSPIKGINKLLPAHFLQLHLEGSKTIESYWSYSSYFEHPTKGSKEQILGNLSKIFESSIKQCLPNKEEKIGCFMSGGLGSASVAHYLKKLSKNDRILSYSVGFLNENEGDIEAAKLISSSLNIPQETYKITQDTFANDLVKINWYLDEPIADLNVVATWKLCEMASKNTKTVFSGMGSDELFAGHSRYTTKEQDASLIRQIALNWLHRLQRALIPIMQRVYKPFAYELMKESRTDPLQSSYLKANAYFDEAELAKASPKLRGIFDPEVFLHKFHHLFRVQSTVASYLYFDVKTRLVDCYIHQYERLTTAHQIDWQSPFLNRGVVEYLASLPEPNFLKEEEAAGYLKSLMENSLPDQIIQRPKRTRQLFLKSWMENSPMKDLFLKLPNGTLVDNGLVSQNWLKDQINHLGYANDTHRKLWSILQLEIWFRLFINRPIDSKPPEITVSDLLDEPA</sequence>
<dbReference type="InterPro" id="IPR006426">
    <property type="entry name" value="Asn_synth_AEB"/>
</dbReference>
<keyword evidence="6" id="KW-0315">Glutamine amidotransferase</keyword>
<keyword evidence="9" id="KW-0436">Ligase</keyword>
<keyword evidence="10" id="KW-1185">Reference proteome</keyword>
<feature type="domain" description="Glutamine amidotransferase type-2" evidence="8">
    <location>
        <begin position="1"/>
        <end position="197"/>
    </location>
</feature>
<dbReference type="PANTHER" id="PTHR43284:SF1">
    <property type="entry name" value="ASPARAGINE SYNTHETASE"/>
    <property type="match status" value="1"/>
</dbReference>
<gene>
    <name evidence="9" type="primary">asnB1</name>
    <name evidence="9" type="ordered locus">wcw_0935</name>
</gene>
<evidence type="ECO:0000256" key="6">
    <source>
        <dbReference type="ARBA" id="ARBA00022962"/>
    </source>
</evidence>
<dbReference type="Gene3D" id="3.40.50.620">
    <property type="entry name" value="HUPs"/>
    <property type="match status" value="2"/>
</dbReference>
<proteinExistence type="inferred from homology"/>
<dbReference type="OrthoDB" id="9763290at2"/>
<dbReference type="CDD" id="cd01991">
    <property type="entry name" value="Asn_synthase_B_C"/>
    <property type="match status" value="1"/>
</dbReference>
<reference evidence="9 10" key="1">
    <citation type="journal article" date="2010" name="PLoS ONE">
        <title>The Waddlia genome: a window into chlamydial biology.</title>
        <authorList>
            <person name="Bertelli C."/>
            <person name="Collyn F."/>
            <person name="Croxatto A."/>
            <person name="Ruckert C."/>
            <person name="Polkinghorne A."/>
            <person name="Kebbi-Beghdadi C."/>
            <person name="Goesmann A."/>
            <person name="Vaughan L."/>
            <person name="Greub G."/>
        </authorList>
    </citation>
    <scope>NUCLEOTIDE SEQUENCE [LARGE SCALE GENOMIC DNA]</scope>
    <source>
        <strain evidence="10">ATCC VR-1470 / WSU 86-1044</strain>
    </source>
</reference>
<dbReference type="InterPro" id="IPR033738">
    <property type="entry name" value="AsnB_N"/>
</dbReference>
<dbReference type="InterPro" id="IPR017932">
    <property type="entry name" value="GATase_2_dom"/>
</dbReference>
<dbReference type="SUPFAM" id="SSF52402">
    <property type="entry name" value="Adenine nucleotide alpha hydrolases-like"/>
    <property type="match status" value="1"/>
</dbReference>
<dbReference type="SUPFAM" id="SSF56235">
    <property type="entry name" value="N-terminal nucleophile aminohydrolases (Ntn hydrolases)"/>
    <property type="match status" value="1"/>
</dbReference>
<dbReference type="InterPro" id="IPR051786">
    <property type="entry name" value="ASN_synthetase/amidase"/>
</dbReference>
<dbReference type="GO" id="GO:0004066">
    <property type="term" value="F:asparagine synthase (glutamine-hydrolyzing) activity"/>
    <property type="evidence" value="ECO:0007669"/>
    <property type="project" value="UniProtKB-EC"/>
</dbReference>
<dbReference type="GO" id="GO:0005524">
    <property type="term" value="F:ATP binding"/>
    <property type="evidence" value="ECO:0007669"/>
    <property type="project" value="UniProtKB-KW"/>
</dbReference>
<dbReference type="EC" id="6.3.5.4" evidence="3"/>
<evidence type="ECO:0000313" key="10">
    <source>
        <dbReference type="Proteomes" id="UP000001505"/>
    </source>
</evidence>
<dbReference type="CDD" id="cd00712">
    <property type="entry name" value="AsnB"/>
    <property type="match status" value="1"/>
</dbReference>
<dbReference type="eggNOG" id="COG0367">
    <property type="taxonomic scope" value="Bacteria"/>
</dbReference>
<evidence type="ECO:0000256" key="5">
    <source>
        <dbReference type="ARBA" id="ARBA00022840"/>
    </source>
</evidence>
<dbReference type="KEGG" id="wch:wcw_0935"/>
<dbReference type="AlphaFoldDB" id="D6YVY5"/>
<evidence type="ECO:0000313" key="9">
    <source>
        <dbReference type="EMBL" id="ADI38296.1"/>
    </source>
</evidence>
<comment type="pathway">
    <text evidence="1">Amino-acid biosynthesis; L-asparagine biosynthesis; L-asparagine from L-aspartate (L-Gln route): step 1/1.</text>
</comment>
<name>D6YVY5_WADCW</name>
<dbReference type="Gene3D" id="3.60.20.10">
    <property type="entry name" value="Glutamine Phosphoribosylpyrophosphate, subunit 1, domain 1"/>
    <property type="match status" value="1"/>
</dbReference>
<dbReference type="PIRSF" id="PIRSF001589">
    <property type="entry name" value="Asn_synthetase_glu-h"/>
    <property type="match status" value="1"/>
</dbReference>
<dbReference type="HOGENOM" id="CLU_014658_3_1_0"/>
<dbReference type="PANTHER" id="PTHR43284">
    <property type="entry name" value="ASPARAGINE SYNTHETASE (GLUTAMINE-HYDROLYZING)"/>
    <property type="match status" value="1"/>
</dbReference>
<comment type="catalytic activity">
    <reaction evidence="7">
        <text>L-aspartate + L-glutamine + ATP + H2O = L-asparagine + L-glutamate + AMP + diphosphate + H(+)</text>
        <dbReference type="Rhea" id="RHEA:12228"/>
        <dbReference type="ChEBI" id="CHEBI:15377"/>
        <dbReference type="ChEBI" id="CHEBI:15378"/>
        <dbReference type="ChEBI" id="CHEBI:29985"/>
        <dbReference type="ChEBI" id="CHEBI:29991"/>
        <dbReference type="ChEBI" id="CHEBI:30616"/>
        <dbReference type="ChEBI" id="CHEBI:33019"/>
        <dbReference type="ChEBI" id="CHEBI:58048"/>
        <dbReference type="ChEBI" id="CHEBI:58359"/>
        <dbReference type="ChEBI" id="CHEBI:456215"/>
        <dbReference type="EC" id="6.3.5.4"/>
    </reaction>
</comment>
<evidence type="ECO:0000256" key="1">
    <source>
        <dbReference type="ARBA" id="ARBA00005187"/>
    </source>
</evidence>
<evidence type="ECO:0000256" key="3">
    <source>
        <dbReference type="ARBA" id="ARBA00012737"/>
    </source>
</evidence>
<organism evidence="9 10">
    <name type="scientific">Waddlia chondrophila (strain ATCC VR-1470 / WSU 86-1044)</name>
    <dbReference type="NCBI Taxonomy" id="716544"/>
    <lineage>
        <taxon>Bacteria</taxon>
        <taxon>Pseudomonadati</taxon>
        <taxon>Chlamydiota</taxon>
        <taxon>Chlamydiia</taxon>
        <taxon>Parachlamydiales</taxon>
        <taxon>Waddliaceae</taxon>
        <taxon>Waddlia</taxon>
    </lineage>
</organism>
<dbReference type="STRING" id="716544.wcw_0935"/>
<evidence type="ECO:0000256" key="4">
    <source>
        <dbReference type="ARBA" id="ARBA00022741"/>
    </source>
</evidence>
<dbReference type="PROSITE" id="PS51278">
    <property type="entry name" value="GATASE_TYPE_2"/>
    <property type="match status" value="1"/>
</dbReference>
<dbReference type="RefSeq" id="WP_013182010.1">
    <property type="nucleotide sequence ID" value="NC_014225.1"/>
</dbReference>
<dbReference type="Pfam" id="PF00733">
    <property type="entry name" value="Asn_synthase"/>
    <property type="match status" value="1"/>
</dbReference>
<evidence type="ECO:0000259" key="8">
    <source>
        <dbReference type="PROSITE" id="PS51278"/>
    </source>
</evidence>
<dbReference type="GO" id="GO:0006529">
    <property type="term" value="P:asparagine biosynthetic process"/>
    <property type="evidence" value="ECO:0007669"/>
    <property type="project" value="InterPro"/>
</dbReference>